<dbReference type="AlphaFoldDB" id="A0AAV0I9L9"/>
<evidence type="ECO:0000313" key="2">
    <source>
        <dbReference type="EMBL" id="CAI0393859.1"/>
    </source>
</evidence>
<dbReference type="Pfam" id="PF13976">
    <property type="entry name" value="gag_pre-integrs"/>
    <property type="match status" value="1"/>
</dbReference>
<evidence type="ECO:0000259" key="1">
    <source>
        <dbReference type="Pfam" id="PF13976"/>
    </source>
</evidence>
<protein>
    <recommendedName>
        <fullName evidence="1">GAG-pre-integrase domain-containing protein</fullName>
    </recommendedName>
</protein>
<dbReference type="InterPro" id="IPR025724">
    <property type="entry name" value="GAG-pre-integrase_dom"/>
</dbReference>
<feature type="domain" description="GAG-pre-integrase" evidence="1">
    <location>
        <begin position="82"/>
        <end position="139"/>
    </location>
</feature>
<comment type="caution">
    <text evidence="2">The sequence shown here is derived from an EMBL/GenBank/DDBJ whole genome shotgun (WGS) entry which is preliminary data.</text>
</comment>
<organism evidence="2 3">
    <name type="scientific">Linum tenue</name>
    <dbReference type="NCBI Taxonomy" id="586396"/>
    <lineage>
        <taxon>Eukaryota</taxon>
        <taxon>Viridiplantae</taxon>
        <taxon>Streptophyta</taxon>
        <taxon>Embryophyta</taxon>
        <taxon>Tracheophyta</taxon>
        <taxon>Spermatophyta</taxon>
        <taxon>Magnoliopsida</taxon>
        <taxon>eudicotyledons</taxon>
        <taxon>Gunneridae</taxon>
        <taxon>Pentapetalae</taxon>
        <taxon>rosids</taxon>
        <taxon>fabids</taxon>
        <taxon>Malpighiales</taxon>
        <taxon>Linaceae</taxon>
        <taxon>Linum</taxon>
    </lineage>
</organism>
<dbReference type="Proteomes" id="UP001154282">
    <property type="component" value="Unassembled WGS sequence"/>
</dbReference>
<gene>
    <name evidence="2" type="ORF">LITE_LOCUS8112</name>
</gene>
<evidence type="ECO:0000313" key="3">
    <source>
        <dbReference type="Proteomes" id="UP001154282"/>
    </source>
</evidence>
<dbReference type="EMBL" id="CAMGYJ010000003">
    <property type="protein sequence ID" value="CAI0393859.1"/>
    <property type="molecule type" value="Genomic_DNA"/>
</dbReference>
<keyword evidence="3" id="KW-1185">Reference proteome</keyword>
<accession>A0AAV0I9L9</accession>
<reference evidence="2" key="1">
    <citation type="submission" date="2022-08" db="EMBL/GenBank/DDBJ databases">
        <authorList>
            <person name="Gutierrez-Valencia J."/>
        </authorList>
    </citation>
    <scope>NUCLEOTIDE SEQUENCE</scope>
</reference>
<name>A0AAV0I9L9_9ROSI</name>
<sequence>LRRPLSSSSSYRNQTKFSFLVSNYHSVTCSLAREYRDVHIDFEDPSRLWSPSHGLYFLDLRTRVHLLKRENNGDVYELPRVVEKVKIALVTTLTSAASWQARLSHPSHQSLTTLIRSYSLPVLSSLALSSCDACLSNKSHKLPFFSLLSF</sequence>
<feature type="non-terminal residue" evidence="2">
    <location>
        <position position="150"/>
    </location>
</feature>
<feature type="non-terminal residue" evidence="2">
    <location>
        <position position="1"/>
    </location>
</feature>
<proteinExistence type="predicted"/>